<dbReference type="Proteomes" id="UP000696573">
    <property type="component" value="Unassembled WGS sequence"/>
</dbReference>
<evidence type="ECO:0000256" key="2">
    <source>
        <dbReference type="SAM" id="Phobius"/>
    </source>
</evidence>
<proteinExistence type="inferred from homology"/>
<dbReference type="AlphaFoldDB" id="A0A9N9W0A8"/>
<dbReference type="PANTHER" id="PTHR46830">
    <property type="entry name" value="TRANSFERASE, PUTATIVE-RELATED"/>
    <property type="match status" value="1"/>
</dbReference>
<evidence type="ECO:0000313" key="3">
    <source>
        <dbReference type="EMBL" id="CAH0038933.1"/>
    </source>
</evidence>
<dbReference type="SUPFAM" id="SSF53448">
    <property type="entry name" value="Nucleotide-diphospho-sugar transferases"/>
    <property type="match status" value="1"/>
</dbReference>
<dbReference type="InterPro" id="IPR007577">
    <property type="entry name" value="GlycoTrfase_DXD_sugar-bd_CS"/>
</dbReference>
<evidence type="ECO:0000256" key="1">
    <source>
        <dbReference type="ARBA" id="ARBA00009003"/>
    </source>
</evidence>
<dbReference type="Pfam" id="PF04488">
    <property type="entry name" value="Gly_transf_sug"/>
    <property type="match status" value="1"/>
</dbReference>
<protein>
    <submittedName>
        <fullName evidence="3">Uncharacterized protein</fullName>
    </submittedName>
</protein>
<dbReference type="OrthoDB" id="409543at2759"/>
<comment type="caution">
    <text evidence="3">The sequence shown here is derived from an EMBL/GenBank/DDBJ whole genome shotgun (WGS) entry which is preliminary data.</text>
</comment>
<organism evidence="3 4">
    <name type="scientific">Clonostachys rhizophaga</name>
    <dbReference type="NCBI Taxonomy" id="160324"/>
    <lineage>
        <taxon>Eukaryota</taxon>
        <taxon>Fungi</taxon>
        <taxon>Dikarya</taxon>
        <taxon>Ascomycota</taxon>
        <taxon>Pezizomycotina</taxon>
        <taxon>Sordariomycetes</taxon>
        <taxon>Hypocreomycetidae</taxon>
        <taxon>Hypocreales</taxon>
        <taxon>Bionectriaceae</taxon>
        <taxon>Clonostachys</taxon>
    </lineage>
</organism>
<keyword evidence="2" id="KW-1133">Transmembrane helix</keyword>
<keyword evidence="4" id="KW-1185">Reference proteome</keyword>
<dbReference type="Gene3D" id="3.90.550.20">
    <property type="match status" value="1"/>
</dbReference>
<name>A0A9N9W0A8_9HYPO</name>
<dbReference type="PANTHER" id="PTHR46830:SF2">
    <property type="entry name" value="ALPHA-1,4-N-ACETYLGLUCOSAMINYLTRANSFERASE"/>
    <property type="match status" value="1"/>
</dbReference>
<dbReference type="InterPro" id="IPR029044">
    <property type="entry name" value="Nucleotide-diphossugar_trans"/>
</dbReference>
<evidence type="ECO:0000313" key="4">
    <source>
        <dbReference type="Proteomes" id="UP000696573"/>
    </source>
</evidence>
<keyword evidence="2" id="KW-0472">Membrane</keyword>
<feature type="transmembrane region" description="Helical" evidence="2">
    <location>
        <begin position="20"/>
        <end position="40"/>
    </location>
</feature>
<keyword evidence="2" id="KW-0812">Transmembrane</keyword>
<sequence length="405" mass="46357">MSSKPTTPSFLSAAGNSRHARYFAFAFFGIALLISLHIFGPSIGNLSLHRGQEPDAAVPSDVPIPEPQVERNYSIPNHLHLLYALKDDTSNFNFQFKNYLCLYGAVKVWEPEKIYFHTNAGPEAIDRARSGAGGKWSQLIMNHPGLIINHVELQTNAGNGMEITGMEARSDFARAKVLQEYGGYYIDFDVHALRDIRPLLKSGYKAIIGIEFGGLINLGVVFTAARSLFIDQWVTGMNAAFDGGYVTHSNHVGTKIRQHLEGQGNELLVVSQTTFHPVDWTNEGRHELWVNHDFDDGTFTNNLENHRDGDPLPSFEHEYRELEQYRWDAPGQEYIRPEWSNWNWRRSYMVHAFRNHGAHNYEHISPRYVLERRSEYARMVYPWVWELYRDGIVSIHDDYMGKVAA</sequence>
<reference evidence="3" key="1">
    <citation type="submission" date="2021-10" db="EMBL/GenBank/DDBJ databases">
        <authorList>
            <person name="Piombo E."/>
        </authorList>
    </citation>
    <scope>NUCLEOTIDE SEQUENCE</scope>
</reference>
<dbReference type="GO" id="GO:1901135">
    <property type="term" value="P:carbohydrate derivative metabolic process"/>
    <property type="evidence" value="ECO:0007669"/>
    <property type="project" value="UniProtKB-ARBA"/>
</dbReference>
<gene>
    <name evidence="3" type="ORF">CRHIZ90672A_00006421</name>
</gene>
<dbReference type="EMBL" id="CABFNQ020000760">
    <property type="protein sequence ID" value="CAH0038933.1"/>
    <property type="molecule type" value="Genomic_DNA"/>
</dbReference>
<comment type="similarity">
    <text evidence="1">Belongs to the glycosyltransferase 32 family.</text>
</comment>
<accession>A0A9N9W0A8</accession>